<organism evidence="1 2">
    <name type="scientific">Marinoscillum furvescens DSM 4134</name>
    <dbReference type="NCBI Taxonomy" id="1122208"/>
    <lineage>
        <taxon>Bacteria</taxon>
        <taxon>Pseudomonadati</taxon>
        <taxon>Bacteroidota</taxon>
        <taxon>Cytophagia</taxon>
        <taxon>Cytophagales</taxon>
        <taxon>Reichenbachiellaceae</taxon>
        <taxon>Marinoscillum</taxon>
    </lineage>
</organism>
<evidence type="ECO:0000313" key="1">
    <source>
        <dbReference type="EMBL" id="RED93378.1"/>
    </source>
</evidence>
<dbReference type="EMBL" id="QREG01000025">
    <property type="protein sequence ID" value="RED93378.1"/>
    <property type="molecule type" value="Genomic_DNA"/>
</dbReference>
<comment type="caution">
    <text evidence="1">The sequence shown here is derived from an EMBL/GenBank/DDBJ whole genome shotgun (WGS) entry which is preliminary data.</text>
</comment>
<keyword evidence="2" id="KW-1185">Reference proteome</keyword>
<dbReference type="PROSITE" id="PS51257">
    <property type="entry name" value="PROKAR_LIPOPROTEIN"/>
    <property type="match status" value="1"/>
</dbReference>
<dbReference type="Proteomes" id="UP000256779">
    <property type="component" value="Unassembled WGS sequence"/>
</dbReference>
<reference evidence="1 2" key="1">
    <citation type="submission" date="2018-07" db="EMBL/GenBank/DDBJ databases">
        <title>Genomic Encyclopedia of Type Strains, Phase IV (KMG-IV): sequencing the most valuable type-strain genomes for metagenomic binning, comparative biology and taxonomic classification.</title>
        <authorList>
            <person name="Goeker M."/>
        </authorList>
    </citation>
    <scope>NUCLEOTIDE SEQUENCE [LARGE SCALE GENOMIC DNA]</scope>
    <source>
        <strain evidence="1 2">DSM 4134</strain>
    </source>
</reference>
<protein>
    <submittedName>
        <fullName evidence="1">Gluconate 2-dehydrogenase subunit 3-like protein</fullName>
    </submittedName>
</protein>
<evidence type="ECO:0000313" key="2">
    <source>
        <dbReference type="Proteomes" id="UP000256779"/>
    </source>
</evidence>
<gene>
    <name evidence="1" type="ORF">C7460_12523</name>
</gene>
<dbReference type="InterPro" id="IPR027056">
    <property type="entry name" value="Gluconate_2DH_su3"/>
</dbReference>
<dbReference type="OrthoDB" id="6385145at2"/>
<accession>A0A3D9KZI9</accession>
<dbReference type="AlphaFoldDB" id="A0A3D9KZI9"/>
<dbReference type="Pfam" id="PF13618">
    <property type="entry name" value="Gluconate_2-dh3"/>
    <property type="match status" value="1"/>
</dbReference>
<name>A0A3D9KZI9_MARFU</name>
<dbReference type="RefSeq" id="WP_115869915.1">
    <property type="nucleotide sequence ID" value="NZ_QREG01000025.1"/>
</dbReference>
<proteinExistence type="predicted"/>
<sequence length="206" mass="22593">MKRREALQSLGVLFGGTIVGAQAFLSGCSTEAPPVSGILNDRKIKLLNDLGETLLPTTADSPGARQVDVGNFINDIVSAFYTPEEQQIFLDGLKAVTDLCDKQFSKTYDQLSPEEQTNLCLQLEAAAKAHRAAVDRGEKSGEHYYVMIKQLTIWGYLSSEEVAKTAFKHMPVPGKYEGCIDYTPGDKAIFQETGRGASYWYAVKSI</sequence>